<proteinExistence type="predicted"/>
<dbReference type="InterPro" id="IPR025112">
    <property type="entry name" value="PCMD"/>
</dbReference>
<evidence type="ECO:0000313" key="2">
    <source>
        <dbReference type="EMBL" id="MBO8451648.1"/>
    </source>
</evidence>
<dbReference type="EMBL" id="JADIMI010000017">
    <property type="protein sequence ID" value="MBO8451648.1"/>
    <property type="molecule type" value="Genomic_DNA"/>
</dbReference>
<evidence type="ECO:0000259" key="1">
    <source>
        <dbReference type="Pfam" id="PF13201"/>
    </source>
</evidence>
<reference evidence="2" key="1">
    <citation type="submission" date="2020-10" db="EMBL/GenBank/DDBJ databases">
        <authorList>
            <person name="Gilroy R."/>
        </authorList>
    </citation>
    <scope>NUCLEOTIDE SEQUENCE</scope>
    <source>
        <strain evidence="2">B1-20833</strain>
    </source>
</reference>
<dbReference type="PROSITE" id="PS51257">
    <property type="entry name" value="PROKAR_LIPOPROTEIN"/>
    <property type="match status" value="1"/>
</dbReference>
<dbReference type="Gene3D" id="2.60.40.2340">
    <property type="match status" value="1"/>
</dbReference>
<dbReference type="Gene3D" id="2.60.120.890">
    <property type="entry name" value="BT2081, beta-jelly-roll domain"/>
    <property type="match status" value="1"/>
</dbReference>
<dbReference type="Proteomes" id="UP000823661">
    <property type="component" value="Unassembled WGS sequence"/>
</dbReference>
<feature type="domain" description="Putative carbohydrate metabolism" evidence="1">
    <location>
        <begin position="337"/>
        <end position="550"/>
    </location>
</feature>
<dbReference type="AlphaFoldDB" id="A0A9D9EQ69"/>
<reference evidence="2" key="2">
    <citation type="journal article" date="2021" name="PeerJ">
        <title>Extensive microbial diversity within the chicken gut microbiome revealed by metagenomics and culture.</title>
        <authorList>
            <person name="Gilroy R."/>
            <person name="Ravi A."/>
            <person name="Getino M."/>
            <person name="Pursley I."/>
            <person name="Horton D.L."/>
            <person name="Alikhan N.F."/>
            <person name="Baker D."/>
            <person name="Gharbi K."/>
            <person name="Hall N."/>
            <person name="Watson M."/>
            <person name="Adriaenssens E.M."/>
            <person name="Foster-Nyarko E."/>
            <person name="Jarju S."/>
            <person name="Secka A."/>
            <person name="Antonio M."/>
            <person name="Oren A."/>
            <person name="Chaudhuri R.R."/>
            <person name="La Ragione R."/>
            <person name="Hildebrand F."/>
            <person name="Pallen M.J."/>
        </authorList>
    </citation>
    <scope>NUCLEOTIDE SEQUENCE</scope>
    <source>
        <strain evidence="2">B1-20833</strain>
    </source>
</reference>
<evidence type="ECO:0000313" key="3">
    <source>
        <dbReference type="Proteomes" id="UP000823661"/>
    </source>
</evidence>
<gene>
    <name evidence="2" type="ORF">IAC06_02020</name>
</gene>
<name>A0A9D9EQ69_9BACT</name>
<dbReference type="InterPro" id="IPR038653">
    <property type="entry name" value="Put_CMD_sf"/>
</dbReference>
<sequence length="553" mass="61084">MRYIRNIIISFCFLAGMQSCLIENDMSYPRTVAEITAFSVEGQKSVNIDAATRTVTVELDELADISAVTVISSSVTDGAVCDDFPVPGTVLDLTHPKKYVLSIYYDYEWTVSAVQNIDRYVRCDNQLGEASFNLKDREVTVYVSDVQDLRKVMINEMKLEAEGSEIVSTTGYETSGGSVVEKTVECSFPMELDCLLQRRFTVMDRGETIEWTMSVVSRQVSLAVSSANAWCYHVDVEAVYSGDGTPYMEYRQYGADEWTRFDDVDVDGLSVKASIPGGDTSEDGSERLLPGTAYEVRICTGDGQSSPVSFTTGTPDQIENMGFDQWWNTKADNTGSWYPNPDSGTKVWDTANGGTAILGNRNPTVPETEFLATSDQSNTAAARLSSLSAGMFAAGNLYTGEFLGTSLSPIGARLNWGVPFTARPKALKGYYAYSPKIIDYAREPYKDLIGETDQCQLLVILTDMEAPFTVDTANNIFMDQSSDNGNIIAYAKFESPEDTGGKYREFNLELEYWRPDAVPKYAIVIACASYLGNYFTGAVGSTMYVDEFEFVYD</sequence>
<dbReference type="Pfam" id="PF13201">
    <property type="entry name" value="PCMD"/>
    <property type="match status" value="1"/>
</dbReference>
<organism evidence="2 3">
    <name type="scientific">Candidatus Cryptobacteroides intestinavium</name>
    <dbReference type="NCBI Taxonomy" id="2840766"/>
    <lineage>
        <taxon>Bacteria</taxon>
        <taxon>Pseudomonadati</taxon>
        <taxon>Bacteroidota</taxon>
        <taxon>Bacteroidia</taxon>
        <taxon>Bacteroidales</taxon>
        <taxon>Candidatus Cryptobacteroides</taxon>
    </lineage>
</organism>
<accession>A0A9D9EQ69</accession>
<protein>
    <submittedName>
        <fullName evidence="2">PCMD domain-containing protein</fullName>
    </submittedName>
</protein>
<comment type="caution">
    <text evidence="2">The sequence shown here is derived from an EMBL/GenBank/DDBJ whole genome shotgun (WGS) entry which is preliminary data.</text>
</comment>